<reference evidence="2" key="1">
    <citation type="journal article" date="2020" name="Stud. Mycol.">
        <title>101 Dothideomycetes genomes: a test case for predicting lifestyles and emergence of pathogens.</title>
        <authorList>
            <person name="Haridas S."/>
            <person name="Albert R."/>
            <person name="Binder M."/>
            <person name="Bloem J."/>
            <person name="Labutti K."/>
            <person name="Salamov A."/>
            <person name="Andreopoulos B."/>
            <person name="Baker S."/>
            <person name="Barry K."/>
            <person name="Bills G."/>
            <person name="Bluhm B."/>
            <person name="Cannon C."/>
            <person name="Castanera R."/>
            <person name="Culley D."/>
            <person name="Daum C."/>
            <person name="Ezra D."/>
            <person name="Gonzalez J."/>
            <person name="Henrissat B."/>
            <person name="Kuo A."/>
            <person name="Liang C."/>
            <person name="Lipzen A."/>
            <person name="Lutzoni F."/>
            <person name="Magnuson J."/>
            <person name="Mondo S."/>
            <person name="Nolan M."/>
            <person name="Ohm R."/>
            <person name="Pangilinan J."/>
            <person name="Park H.-J."/>
            <person name="Ramirez L."/>
            <person name="Alfaro M."/>
            <person name="Sun H."/>
            <person name="Tritt A."/>
            <person name="Yoshinaga Y."/>
            <person name="Zwiers L.-H."/>
            <person name="Turgeon B."/>
            <person name="Goodwin S."/>
            <person name="Spatafora J."/>
            <person name="Crous P."/>
            <person name="Grigoriev I."/>
        </authorList>
    </citation>
    <scope>NUCLEOTIDE SEQUENCE</scope>
    <source>
        <strain evidence="2">ATCC 16933</strain>
    </source>
</reference>
<organism evidence="2 3">
    <name type="scientific">Lineolata rhizophorae</name>
    <dbReference type="NCBI Taxonomy" id="578093"/>
    <lineage>
        <taxon>Eukaryota</taxon>
        <taxon>Fungi</taxon>
        <taxon>Dikarya</taxon>
        <taxon>Ascomycota</taxon>
        <taxon>Pezizomycotina</taxon>
        <taxon>Dothideomycetes</taxon>
        <taxon>Dothideomycetes incertae sedis</taxon>
        <taxon>Lineolatales</taxon>
        <taxon>Lineolataceae</taxon>
        <taxon>Lineolata</taxon>
    </lineage>
</organism>
<name>A0A6A6NR37_9PEZI</name>
<protein>
    <recommendedName>
        <fullName evidence="4">Deuterolysin</fullName>
    </recommendedName>
</protein>
<evidence type="ECO:0000256" key="1">
    <source>
        <dbReference type="SAM" id="SignalP"/>
    </source>
</evidence>
<evidence type="ECO:0000313" key="2">
    <source>
        <dbReference type="EMBL" id="KAF2453872.1"/>
    </source>
</evidence>
<keyword evidence="3" id="KW-1185">Reference proteome</keyword>
<dbReference type="OrthoDB" id="3913803at2759"/>
<proteinExistence type="predicted"/>
<dbReference type="Proteomes" id="UP000799766">
    <property type="component" value="Unassembled WGS sequence"/>
</dbReference>
<sequence>MHFTAAAAATFVLAGLAAALPTTTSNSDSNAPAAILQFEIDADTFTSNTVAVLGQETEIDTAIIKATIASFQNVDADDQADVKCQAYSNGYRVGQPFDAAVFTEFSKNDEPVLIDSILCQ</sequence>
<evidence type="ECO:0000313" key="3">
    <source>
        <dbReference type="Proteomes" id="UP000799766"/>
    </source>
</evidence>
<keyword evidence="1" id="KW-0732">Signal</keyword>
<gene>
    <name evidence="2" type="ORF">BDY21DRAFT_374409</name>
</gene>
<accession>A0A6A6NR37</accession>
<feature type="chain" id="PRO_5025356956" description="Deuterolysin" evidence="1">
    <location>
        <begin position="20"/>
        <end position="120"/>
    </location>
</feature>
<feature type="signal peptide" evidence="1">
    <location>
        <begin position="1"/>
        <end position="19"/>
    </location>
</feature>
<dbReference type="AlphaFoldDB" id="A0A6A6NR37"/>
<evidence type="ECO:0008006" key="4">
    <source>
        <dbReference type="Google" id="ProtNLM"/>
    </source>
</evidence>
<dbReference type="EMBL" id="MU001694">
    <property type="protein sequence ID" value="KAF2453872.1"/>
    <property type="molecule type" value="Genomic_DNA"/>
</dbReference>